<keyword evidence="3" id="KW-1185">Reference proteome</keyword>
<dbReference type="EMBL" id="JAQOSK010000001">
    <property type="protein sequence ID" value="MDC2953565.1"/>
    <property type="molecule type" value="Genomic_DNA"/>
</dbReference>
<accession>A0ABT5FM35</accession>
<dbReference type="RefSeq" id="WP_272174073.1">
    <property type="nucleotide sequence ID" value="NZ_JAQOSK010000001.1"/>
</dbReference>
<dbReference type="Proteomes" id="UP001221328">
    <property type="component" value="Unassembled WGS sequence"/>
</dbReference>
<proteinExistence type="predicted"/>
<evidence type="ECO:0000313" key="3">
    <source>
        <dbReference type="Proteomes" id="UP001221328"/>
    </source>
</evidence>
<gene>
    <name evidence="2" type="ORF">PO587_03755</name>
</gene>
<reference evidence="2 3" key="1">
    <citation type="journal article" date="2015" name="Int. J. Syst. Evol. Microbiol.">
        <title>Streptomyces gilvifuscus sp. nov., an actinomycete that produces antibacterial compounds isolated from soil.</title>
        <authorList>
            <person name="Nguyen T.M."/>
            <person name="Kim J."/>
        </authorList>
    </citation>
    <scope>NUCLEOTIDE SEQUENCE [LARGE SCALE GENOMIC DNA]</scope>
    <source>
        <strain evidence="2 3">T113</strain>
    </source>
</reference>
<name>A0ABT5FM35_9ACTN</name>
<sequence length="67" mass="6927">MSSGPAEPGATPGRRMPPHSNTPGRGSGVFDLEPILRSGGDQPAVRLVPQRDPAWAGALLVAVDAQR</sequence>
<protein>
    <submittedName>
        <fullName evidence="2">Uncharacterized protein</fullName>
    </submittedName>
</protein>
<comment type="caution">
    <text evidence="2">The sequence shown here is derived from an EMBL/GenBank/DDBJ whole genome shotgun (WGS) entry which is preliminary data.</text>
</comment>
<evidence type="ECO:0000313" key="2">
    <source>
        <dbReference type="EMBL" id="MDC2953565.1"/>
    </source>
</evidence>
<feature type="region of interest" description="Disordered" evidence="1">
    <location>
        <begin position="1"/>
        <end position="42"/>
    </location>
</feature>
<organism evidence="2 3">
    <name type="scientific">Streptomyces gilvifuscus</name>
    <dbReference type="NCBI Taxonomy" id="1550617"/>
    <lineage>
        <taxon>Bacteria</taxon>
        <taxon>Bacillati</taxon>
        <taxon>Actinomycetota</taxon>
        <taxon>Actinomycetes</taxon>
        <taxon>Kitasatosporales</taxon>
        <taxon>Streptomycetaceae</taxon>
        <taxon>Streptomyces</taxon>
    </lineage>
</organism>
<evidence type="ECO:0000256" key="1">
    <source>
        <dbReference type="SAM" id="MobiDB-lite"/>
    </source>
</evidence>